<accession>A0A4Z0QVR8</accession>
<sequence length="579" mass="61932">MNRKIIALILISCSCLAGAPAFATTNLSSVAELPQVNSPNRLSGDTRFETAKVIAEYYGNGKVQNVILSTGNGFADALSASVLAHEKEAPILLVDSSVDSSKEAFDYVIQHLDPSGTVYIIGGSGIIGTEFETKFNDLGFKNIVRIAGMDKYDTSYKIASSLKDISLATVVISSGEQYPDALSISSFAANKGWPILLSPHDTLPQEMKIFLLDKKPSKVYITGGVGAILDNVKSEITSLLPQANVERLSGQSRFDTNVIISETFALNPSTIYLATGYGFADALAGSVVAAQKGDPIILIDPSVPTLPKSVASYLGRLYANNLSPKVVSFGGSGVVTDELIISSRDLISGTAKETSIYSIADITATVTQKQDYSLPTTVQARLYNSDTIDVPVQWNPTFVGTGTIGSSVYDGVVDGYGKAIKLNLTVKEPGPIAQYSTRFDSTQVNRTENIRLAAKALDGKLLAPGERFSFNNSVGERIAEAGYKEALIIEGNTFTPGLGGGVCQVSSTLYNVVLLADLEILERHSHSLPVNYVPPGRDATVSFPILDFKFKNSTDAHLLIRSFVDGNTLTFQLYKKEGN</sequence>
<proteinExistence type="predicted"/>
<dbReference type="InterPro" id="IPR011081">
    <property type="entry name" value="Big_4"/>
</dbReference>
<evidence type="ECO:0000313" key="3">
    <source>
        <dbReference type="EMBL" id="TGE34931.1"/>
    </source>
</evidence>
<dbReference type="Pfam" id="PF04294">
    <property type="entry name" value="VanW"/>
    <property type="match status" value="1"/>
</dbReference>
<evidence type="ECO:0000256" key="1">
    <source>
        <dbReference type="SAM" id="SignalP"/>
    </source>
</evidence>
<dbReference type="EMBL" id="SPQQ01000024">
    <property type="protein sequence ID" value="TGE34931.1"/>
    <property type="molecule type" value="Genomic_DNA"/>
</dbReference>
<dbReference type="RefSeq" id="WP_135552798.1">
    <property type="nucleotide sequence ID" value="NZ_SPQQ01000024.1"/>
</dbReference>
<evidence type="ECO:0000259" key="2">
    <source>
        <dbReference type="Pfam" id="PF07532"/>
    </source>
</evidence>
<keyword evidence="1" id="KW-0732">Signal</keyword>
<gene>
    <name evidence="3" type="ORF">E4K67_28005</name>
</gene>
<feature type="chain" id="PRO_5021248446" evidence="1">
    <location>
        <begin position="24"/>
        <end position="579"/>
    </location>
</feature>
<feature type="domain" description="Bacterial Ig-like" evidence="2">
    <location>
        <begin position="359"/>
        <end position="416"/>
    </location>
</feature>
<dbReference type="PANTHER" id="PTHR35788:SF1">
    <property type="entry name" value="EXPORTED PROTEIN"/>
    <property type="match status" value="1"/>
</dbReference>
<dbReference type="PANTHER" id="PTHR35788">
    <property type="entry name" value="EXPORTED PROTEIN-RELATED"/>
    <property type="match status" value="1"/>
</dbReference>
<dbReference type="Proteomes" id="UP000298460">
    <property type="component" value="Unassembled WGS sequence"/>
</dbReference>
<dbReference type="Pfam" id="PF04122">
    <property type="entry name" value="CW_binding_2"/>
    <property type="match status" value="3"/>
</dbReference>
<dbReference type="InterPro" id="IPR052913">
    <property type="entry name" value="Glycopeptide_resist_protein"/>
</dbReference>
<feature type="signal peptide" evidence="1">
    <location>
        <begin position="1"/>
        <end position="23"/>
    </location>
</feature>
<dbReference type="AlphaFoldDB" id="A0A4Z0QVR8"/>
<organism evidence="3 4">
    <name type="scientific">Desulfosporosinus fructosivorans</name>
    <dbReference type="NCBI Taxonomy" id="2018669"/>
    <lineage>
        <taxon>Bacteria</taxon>
        <taxon>Bacillati</taxon>
        <taxon>Bacillota</taxon>
        <taxon>Clostridia</taxon>
        <taxon>Eubacteriales</taxon>
        <taxon>Desulfitobacteriaceae</taxon>
        <taxon>Desulfosporosinus</taxon>
    </lineage>
</organism>
<comment type="caution">
    <text evidence="3">The sequence shown here is derived from an EMBL/GenBank/DDBJ whole genome shotgun (WGS) entry which is preliminary data.</text>
</comment>
<dbReference type="PROSITE" id="PS51257">
    <property type="entry name" value="PROKAR_LIPOPROTEIN"/>
    <property type="match status" value="1"/>
</dbReference>
<dbReference type="InterPro" id="IPR007391">
    <property type="entry name" value="Vancomycin_resist_VanW"/>
</dbReference>
<dbReference type="Pfam" id="PF07532">
    <property type="entry name" value="Big_4"/>
    <property type="match status" value="1"/>
</dbReference>
<dbReference type="Gene3D" id="3.40.50.12090">
    <property type="match status" value="2"/>
</dbReference>
<name>A0A4Z0QVR8_9FIRM</name>
<dbReference type="OrthoDB" id="1935856at2"/>
<evidence type="ECO:0000313" key="4">
    <source>
        <dbReference type="Proteomes" id="UP000298460"/>
    </source>
</evidence>
<dbReference type="InterPro" id="IPR007253">
    <property type="entry name" value="Cell_wall-bd_2"/>
</dbReference>
<reference evidence="3 4" key="1">
    <citation type="submission" date="2019-03" db="EMBL/GenBank/DDBJ databases">
        <title>Draft Genome Sequence of Desulfosporosinus fructosivorans Strain 63.6F, Isolated from Marine Sediment in the Baltic Sea.</title>
        <authorList>
            <person name="Hausmann B."/>
            <person name="Vandieken V."/>
            <person name="Pjevac P."/>
            <person name="Schreck K."/>
            <person name="Herbold C.W."/>
            <person name="Loy A."/>
        </authorList>
    </citation>
    <scope>NUCLEOTIDE SEQUENCE [LARGE SCALE GENOMIC DNA]</scope>
    <source>
        <strain evidence="3 4">63.6F</strain>
    </source>
</reference>
<keyword evidence="4" id="KW-1185">Reference proteome</keyword>
<protein>
    <submittedName>
        <fullName evidence="3">Vancomycin resistance protein</fullName>
    </submittedName>
</protein>